<dbReference type="OrthoDB" id="2817390at2"/>
<evidence type="ECO:0000313" key="1">
    <source>
        <dbReference type="EMBL" id="GCE16774.1"/>
    </source>
</evidence>
<dbReference type="AlphaFoldDB" id="A0A402ACF1"/>
<dbReference type="RefSeq" id="WP_126548603.1">
    <property type="nucleotide sequence ID" value="NZ_BIFS01000001.1"/>
</dbReference>
<reference evidence="2" key="1">
    <citation type="submission" date="2018-12" db="EMBL/GenBank/DDBJ databases">
        <title>Tengunoibacter tsumagoiensis gen. nov., sp. nov., Dictyobacter kobayashii sp. nov., D. alpinus sp. nov., and D. joshuensis sp. nov. and description of Dictyobacteraceae fam. nov. within the order Ktedonobacterales isolated from Tengu-no-mugimeshi.</title>
        <authorList>
            <person name="Wang C.M."/>
            <person name="Zheng Y."/>
            <person name="Sakai Y."/>
            <person name="Toyoda A."/>
            <person name="Minakuchi Y."/>
            <person name="Abe K."/>
            <person name="Yokota A."/>
            <person name="Yabe S."/>
        </authorList>
    </citation>
    <scope>NUCLEOTIDE SEQUENCE [LARGE SCALE GENOMIC DNA]</scope>
    <source>
        <strain evidence="2">Uno11</strain>
    </source>
</reference>
<sequence>MNSQRKRPIFHSEADFQHALAWEIHQQYQGCAIRLEYKPLTTNNTYIDIWVTYQNLAFAIELKYKTTALNTNFQNEDFHLSNQNARDQGRYDFLKDIQRLEQVIKVYNAIGYAIFLSNDSSYWNCSSNRSAHKSDLEFHIYQNRELTGTLKWGEKAGNGTKKERNAPIVLKSLYTLNWYDYSQLDRSQKNATFKTLLVKVEK</sequence>
<accession>A0A402ACF1</accession>
<proteinExistence type="predicted"/>
<evidence type="ECO:0000313" key="2">
    <source>
        <dbReference type="Proteomes" id="UP000287188"/>
    </source>
</evidence>
<dbReference type="EMBL" id="BIFS01000001">
    <property type="protein sequence ID" value="GCE16774.1"/>
    <property type="molecule type" value="Genomic_DNA"/>
</dbReference>
<gene>
    <name evidence="1" type="ORF">KDK_05740</name>
</gene>
<organism evidence="1 2">
    <name type="scientific">Dictyobacter kobayashii</name>
    <dbReference type="NCBI Taxonomy" id="2014872"/>
    <lineage>
        <taxon>Bacteria</taxon>
        <taxon>Bacillati</taxon>
        <taxon>Chloroflexota</taxon>
        <taxon>Ktedonobacteria</taxon>
        <taxon>Ktedonobacterales</taxon>
        <taxon>Dictyobacteraceae</taxon>
        <taxon>Dictyobacter</taxon>
    </lineage>
</organism>
<keyword evidence="2" id="KW-1185">Reference proteome</keyword>
<comment type="caution">
    <text evidence="1">The sequence shown here is derived from an EMBL/GenBank/DDBJ whole genome shotgun (WGS) entry which is preliminary data.</text>
</comment>
<protein>
    <submittedName>
        <fullName evidence="1">Uncharacterized protein</fullName>
    </submittedName>
</protein>
<dbReference type="Proteomes" id="UP000287188">
    <property type="component" value="Unassembled WGS sequence"/>
</dbReference>
<name>A0A402ACF1_9CHLR</name>